<evidence type="ECO:0000313" key="2">
    <source>
        <dbReference type="Proteomes" id="UP001165090"/>
    </source>
</evidence>
<protein>
    <submittedName>
        <fullName evidence="1">Uncharacterized protein</fullName>
    </submittedName>
</protein>
<proteinExistence type="predicted"/>
<sequence>MLTYVGRGWQLRLRLATRFDVAKRVCSTINETMKVDCDGDSDKAALEERKRRSIQTYLDHQLRASDPDYGTLAMLLQRHGVVVRGGKAEALQLMEALAAWKRGEWTTPEEKPYNASGSCD</sequence>
<dbReference type="EMBL" id="BSDZ01000116">
    <property type="protein sequence ID" value="GLI71602.1"/>
    <property type="molecule type" value="Genomic_DNA"/>
</dbReference>
<evidence type="ECO:0000313" key="1">
    <source>
        <dbReference type="EMBL" id="GLI71602.1"/>
    </source>
</evidence>
<reference evidence="1 2" key="1">
    <citation type="journal article" date="2023" name="IScience">
        <title>Expanded male sex-determining region conserved during the evolution of homothallism in the green alga Volvox.</title>
        <authorList>
            <person name="Yamamoto K."/>
            <person name="Matsuzaki R."/>
            <person name="Mahakham W."/>
            <person name="Heman W."/>
            <person name="Sekimoto H."/>
            <person name="Kawachi M."/>
            <person name="Minakuchi Y."/>
            <person name="Toyoda A."/>
            <person name="Nozaki H."/>
        </authorList>
    </citation>
    <scope>NUCLEOTIDE SEQUENCE [LARGE SCALE GENOMIC DNA]</scope>
    <source>
        <strain evidence="1 2">NIES-4468</strain>
    </source>
</reference>
<dbReference type="Proteomes" id="UP001165090">
    <property type="component" value="Unassembled WGS sequence"/>
</dbReference>
<gene>
    <name evidence="1" type="ORF">VaNZ11_016866</name>
</gene>
<keyword evidence="2" id="KW-1185">Reference proteome</keyword>
<accession>A0ABQ5SQE5</accession>
<name>A0ABQ5SQE5_9CHLO</name>
<organism evidence="1 2">
    <name type="scientific">Volvox africanus</name>
    <dbReference type="NCBI Taxonomy" id="51714"/>
    <lineage>
        <taxon>Eukaryota</taxon>
        <taxon>Viridiplantae</taxon>
        <taxon>Chlorophyta</taxon>
        <taxon>core chlorophytes</taxon>
        <taxon>Chlorophyceae</taxon>
        <taxon>CS clade</taxon>
        <taxon>Chlamydomonadales</taxon>
        <taxon>Volvocaceae</taxon>
        <taxon>Volvox</taxon>
    </lineage>
</organism>
<comment type="caution">
    <text evidence="1">The sequence shown here is derived from an EMBL/GenBank/DDBJ whole genome shotgun (WGS) entry which is preliminary data.</text>
</comment>